<organism evidence="3 4">
    <name type="scientific">Takifugu bimaculatus</name>
    <dbReference type="NCBI Taxonomy" id="433685"/>
    <lineage>
        <taxon>Eukaryota</taxon>
        <taxon>Metazoa</taxon>
        <taxon>Chordata</taxon>
        <taxon>Craniata</taxon>
        <taxon>Vertebrata</taxon>
        <taxon>Euteleostomi</taxon>
        <taxon>Actinopterygii</taxon>
        <taxon>Neopterygii</taxon>
        <taxon>Teleostei</taxon>
        <taxon>Neoteleostei</taxon>
        <taxon>Acanthomorphata</taxon>
        <taxon>Eupercaria</taxon>
        <taxon>Tetraodontiformes</taxon>
        <taxon>Tetradontoidea</taxon>
        <taxon>Tetraodontidae</taxon>
        <taxon>Takifugu</taxon>
    </lineage>
</organism>
<dbReference type="EMBL" id="SWLE01000022">
    <property type="protein sequence ID" value="TNM84954.1"/>
    <property type="molecule type" value="Genomic_DNA"/>
</dbReference>
<comment type="caution">
    <text evidence="3">The sequence shown here is derived from an EMBL/GenBank/DDBJ whole genome shotgun (WGS) entry which is preliminary data.</text>
</comment>
<accession>A0A4Z2AXY7</accession>
<dbReference type="Proteomes" id="UP000516260">
    <property type="component" value="Chromosome 9"/>
</dbReference>
<sequence length="228" mass="24978">MMAASPGLPIPLTIVCLVFIRGLSFLPTTPGRTKAHWLSSEDYSQYEEDVTTVLPRTPAPDGGPLKPCDYKPCLENQVTCSQLAASTRCLCPGFTLHSEVPDAPDLRTVSWNGSEVVVRWCAPYSYVTAYHVTVGGQERRKFGRDQRSGGVGKVEDVSMVCLVAVNDAGKSQESCKMYQYRGSSLRAGLIGGALGLLLLILLLVLLWRYKRQRKQQGSITMHNIAATQ</sequence>
<evidence type="ECO:0000256" key="1">
    <source>
        <dbReference type="SAM" id="Phobius"/>
    </source>
</evidence>
<feature type="chain" id="PRO_5021362130" description="Fibronectin type-III domain-containing protein" evidence="2">
    <location>
        <begin position="36"/>
        <end position="228"/>
    </location>
</feature>
<keyword evidence="2" id="KW-0732">Signal</keyword>
<keyword evidence="1" id="KW-0472">Membrane</keyword>
<reference evidence="3 4" key="1">
    <citation type="submission" date="2019-04" db="EMBL/GenBank/DDBJ databases">
        <title>The sequence and de novo assembly of Takifugu bimaculatus genome using PacBio and Hi-C technologies.</title>
        <authorList>
            <person name="Xu P."/>
            <person name="Liu B."/>
            <person name="Zhou Z."/>
        </authorList>
    </citation>
    <scope>NUCLEOTIDE SEQUENCE [LARGE SCALE GENOMIC DNA]</scope>
    <source>
        <strain evidence="3">TB-2018</strain>
        <tissue evidence="3">Muscle</tissue>
    </source>
</reference>
<keyword evidence="1" id="KW-1133">Transmembrane helix</keyword>
<evidence type="ECO:0000313" key="3">
    <source>
        <dbReference type="EMBL" id="TNM84954.1"/>
    </source>
</evidence>
<keyword evidence="1" id="KW-0812">Transmembrane</keyword>
<evidence type="ECO:0000313" key="4">
    <source>
        <dbReference type="Proteomes" id="UP000516260"/>
    </source>
</evidence>
<protein>
    <recommendedName>
        <fullName evidence="5">Fibronectin type-III domain-containing protein</fullName>
    </recommendedName>
</protein>
<evidence type="ECO:0000256" key="2">
    <source>
        <dbReference type="SAM" id="SignalP"/>
    </source>
</evidence>
<keyword evidence="4" id="KW-1185">Reference proteome</keyword>
<name>A0A4Z2AXY7_9TELE</name>
<feature type="transmembrane region" description="Helical" evidence="1">
    <location>
        <begin position="185"/>
        <end position="207"/>
    </location>
</feature>
<proteinExistence type="predicted"/>
<feature type="signal peptide" evidence="2">
    <location>
        <begin position="1"/>
        <end position="35"/>
    </location>
</feature>
<evidence type="ECO:0008006" key="5">
    <source>
        <dbReference type="Google" id="ProtNLM"/>
    </source>
</evidence>
<gene>
    <name evidence="3" type="ORF">fugu_009132</name>
</gene>
<dbReference type="AlphaFoldDB" id="A0A4Z2AXY7"/>